<evidence type="ECO:0000256" key="8">
    <source>
        <dbReference type="RuleBase" id="RU000382"/>
    </source>
</evidence>
<keyword evidence="10" id="KW-1185">Reference proteome</keyword>
<keyword evidence="5 7" id="KW-0663">Pyridoxal phosphate</keyword>
<name>A0A8I6RMY8_CIMLE</name>
<dbReference type="Gene3D" id="3.90.1150.170">
    <property type="match status" value="1"/>
</dbReference>
<dbReference type="EnsemblMetazoa" id="XM_014392700.2">
    <property type="protein sequence ID" value="XP_014248186.1"/>
    <property type="gene ID" value="LOC106665895"/>
</dbReference>
<keyword evidence="6 8" id="KW-0456">Lyase</keyword>
<evidence type="ECO:0000256" key="3">
    <source>
        <dbReference type="ARBA" id="ARBA00011738"/>
    </source>
</evidence>
<dbReference type="GO" id="GO:0019752">
    <property type="term" value="P:carboxylic acid metabolic process"/>
    <property type="evidence" value="ECO:0007669"/>
    <property type="project" value="InterPro"/>
</dbReference>
<evidence type="ECO:0000256" key="7">
    <source>
        <dbReference type="PIRSR" id="PIRSR602129-50"/>
    </source>
</evidence>
<dbReference type="GO" id="GO:0005737">
    <property type="term" value="C:cytoplasm"/>
    <property type="evidence" value="ECO:0007669"/>
    <property type="project" value="TreeGrafter"/>
</dbReference>
<dbReference type="OrthoDB" id="392571at2759"/>
<dbReference type="Pfam" id="PF00282">
    <property type="entry name" value="Pyridoxal_deC"/>
    <property type="match status" value="1"/>
</dbReference>
<evidence type="ECO:0000256" key="6">
    <source>
        <dbReference type="ARBA" id="ARBA00023239"/>
    </source>
</evidence>
<organism evidence="9 10">
    <name type="scientific">Cimex lectularius</name>
    <name type="common">Bed bug</name>
    <name type="synonym">Acanthia lectularia</name>
    <dbReference type="NCBI Taxonomy" id="79782"/>
    <lineage>
        <taxon>Eukaryota</taxon>
        <taxon>Metazoa</taxon>
        <taxon>Ecdysozoa</taxon>
        <taxon>Arthropoda</taxon>
        <taxon>Hexapoda</taxon>
        <taxon>Insecta</taxon>
        <taxon>Pterygota</taxon>
        <taxon>Neoptera</taxon>
        <taxon>Paraneoptera</taxon>
        <taxon>Hemiptera</taxon>
        <taxon>Heteroptera</taxon>
        <taxon>Panheteroptera</taxon>
        <taxon>Cimicomorpha</taxon>
        <taxon>Cimicidae</taxon>
        <taxon>Cimex</taxon>
    </lineage>
</organism>
<evidence type="ECO:0000256" key="4">
    <source>
        <dbReference type="ARBA" id="ARBA00022793"/>
    </source>
</evidence>
<dbReference type="InterPro" id="IPR015421">
    <property type="entry name" value="PyrdxlP-dep_Trfase_major"/>
</dbReference>
<dbReference type="PANTHER" id="PTHR45677">
    <property type="entry name" value="GLUTAMATE DECARBOXYLASE-RELATED"/>
    <property type="match status" value="1"/>
</dbReference>
<dbReference type="PANTHER" id="PTHR45677:SF12">
    <property type="entry name" value="BLACK, ISOFORM A"/>
    <property type="match status" value="1"/>
</dbReference>
<dbReference type="GO" id="GO:0030170">
    <property type="term" value="F:pyridoxal phosphate binding"/>
    <property type="evidence" value="ECO:0007669"/>
    <property type="project" value="InterPro"/>
</dbReference>
<comment type="subunit">
    <text evidence="3">Homodimer.</text>
</comment>
<dbReference type="RefSeq" id="XP_014248186.1">
    <property type="nucleotide sequence ID" value="XM_014392700.2"/>
</dbReference>
<comment type="cofactor">
    <cofactor evidence="1 7 8">
        <name>pyridoxal 5'-phosphate</name>
        <dbReference type="ChEBI" id="CHEBI:597326"/>
    </cofactor>
</comment>
<reference evidence="9" key="1">
    <citation type="submission" date="2022-01" db="UniProtKB">
        <authorList>
            <consortium name="EnsemblMetazoa"/>
        </authorList>
    </citation>
    <scope>IDENTIFICATION</scope>
</reference>
<dbReference type="CDD" id="cd06450">
    <property type="entry name" value="DOPA_deC_like"/>
    <property type="match status" value="1"/>
</dbReference>
<evidence type="ECO:0000313" key="10">
    <source>
        <dbReference type="Proteomes" id="UP000494040"/>
    </source>
</evidence>
<accession>A0A8I6RMY8</accession>
<dbReference type="FunFam" id="3.40.640.10:FF:000016">
    <property type="entry name" value="Glutamate decarboxylase like 1"/>
    <property type="match status" value="1"/>
</dbReference>
<dbReference type="CTD" id="136029190"/>
<evidence type="ECO:0008006" key="11">
    <source>
        <dbReference type="Google" id="ProtNLM"/>
    </source>
</evidence>
<evidence type="ECO:0000256" key="5">
    <source>
        <dbReference type="ARBA" id="ARBA00022898"/>
    </source>
</evidence>
<sequence length="511" mass="57995">MPASGATVEHPRESIDLPIEPEGVDLFLSAPDKKSHGEFLQRVQQMLLDHAFQSTHRESKVARYVEPERLKEIMDLDLKREPSSMEALIGHIRDTMKYSVNTGHPFFVNQLFSSLDPYGLAGGWVTDSLNPSVYTYEVSPVFSLMEEAVLKEMRTIVGFTEGDGIFSPGGSIANGYAINCARFNKMPQIKEKGLHGLPRLVLFTSEDAHYSIKKMAALQGIGSDNVYLVKTEANGKMDVRDLRAQVEKSLEEGAVPFMVSATAGTTVLGAYDPIEEIHEVCKDHGMWLHVDAAWGGGALVSKKYRHLLRGIEKSDSVTWNPHKMLAAPQQCSTFLTKHTKILSQCHSAQAQYLFQKDKFYDTSYDTGDKHIQCGRRADVFKFWLMWKAKGTDGLEKHVDRVFDSAEYFTEKIRGRPGFKLFVERPECTNVTFWYVPPSLLGKESEPDFNQKLHKVAPLMKERMMREGTMMMTYQPLREHPNFFRLVIQNSSLNHNDMDYIVAEIERLGRNL</sequence>
<dbReference type="AlphaFoldDB" id="A0A8I6RMY8"/>
<evidence type="ECO:0000313" key="9">
    <source>
        <dbReference type="EnsemblMetazoa" id="XP_014248186.1"/>
    </source>
</evidence>
<dbReference type="KEGG" id="clec:106665895"/>
<protein>
    <recommendedName>
        <fullName evidence="11">Black</fullName>
    </recommendedName>
</protein>
<dbReference type="SUPFAM" id="SSF53383">
    <property type="entry name" value="PLP-dependent transferases"/>
    <property type="match status" value="1"/>
</dbReference>
<dbReference type="InterPro" id="IPR015424">
    <property type="entry name" value="PyrdxlP-dep_Trfase"/>
</dbReference>
<evidence type="ECO:0000256" key="2">
    <source>
        <dbReference type="ARBA" id="ARBA00009533"/>
    </source>
</evidence>
<dbReference type="Proteomes" id="UP000494040">
    <property type="component" value="Unassembled WGS sequence"/>
</dbReference>
<proteinExistence type="inferred from homology"/>
<feature type="modified residue" description="N6-(pyridoxal phosphate)lysine" evidence="7">
    <location>
        <position position="323"/>
    </location>
</feature>
<dbReference type="GO" id="GO:0016831">
    <property type="term" value="F:carboxy-lyase activity"/>
    <property type="evidence" value="ECO:0007669"/>
    <property type="project" value="UniProtKB-KW"/>
</dbReference>
<keyword evidence="4" id="KW-0210">Decarboxylase</keyword>
<evidence type="ECO:0000256" key="1">
    <source>
        <dbReference type="ARBA" id="ARBA00001933"/>
    </source>
</evidence>
<dbReference type="Gene3D" id="3.40.640.10">
    <property type="entry name" value="Type I PLP-dependent aspartate aminotransferase-like (Major domain)"/>
    <property type="match status" value="1"/>
</dbReference>
<dbReference type="GeneID" id="106665895"/>
<comment type="similarity">
    <text evidence="2 8">Belongs to the group II decarboxylase family.</text>
</comment>
<dbReference type="InterPro" id="IPR002129">
    <property type="entry name" value="PyrdxlP-dep_de-COase"/>
</dbReference>
<dbReference type="OMA" id="NWQPLMV"/>